<proteinExistence type="predicted"/>
<protein>
    <submittedName>
        <fullName evidence="6">TetR/AcrR family transcriptional regulator</fullName>
    </submittedName>
</protein>
<keyword evidence="3" id="KW-0804">Transcription</keyword>
<keyword evidence="7" id="KW-1185">Reference proteome</keyword>
<gene>
    <name evidence="6" type="ORF">PZ740_10115</name>
</gene>
<evidence type="ECO:0000313" key="6">
    <source>
        <dbReference type="EMBL" id="MDF1586735.1"/>
    </source>
</evidence>
<dbReference type="RefSeq" id="WP_327789152.1">
    <property type="nucleotide sequence ID" value="NZ_JARGEQ010000092.1"/>
</dbReference>
<dbReference type="Gene3D" id="1.10.357.10">
    <property type="entry name" value="Tetracycline Repressor, domain 2"/>
    <property type="match status" value="1"/>
</dbReference>
<accession>A0AAP4D5I9</accession>
<dbReference type="PANTHER" id="PTHR47506">
    <property type="entry name" value="TRANSCRIPTIONAL REGULATORY PROTEIN"/>
    <property type="match status" value="1"/>
</dbReference>
<keyword evidence="1" id="KW-0805">Transcription regulation</keyword>
<evidence type="ECO:0000256" key="4">
    <source>
        <dbReference type="PROSITE-ProRule" id="PRU00335"/>
    </source>
</evidence>
<organism evidence="6 7">
    <name type="scientific">Marinimicrococcus flavescens</name>
    <dbReference type="NCBI Taxonomy" id="3031815"/>
    <lineage>
        <taxon>Bacteria</taxon>
        <taxon>Pseudomonadati</taxon>
        <taxon>Pseudomonadota</taxon>
        <taxon>Alphaproteobacteria</taxon>
        <taxon>Geminicoccales</taxon>
        <taxon>Geminicoccaceae</taxon>
        <taxon>Marinimicrococcus</taxon>
    </lineage>
</organism>
<dbReference type="InterPro" id="IPR001647">
    <property type="entry name" value="HTH_TetR"/>
</dbReference>
<dbReference type="PRINTS" id="PR00455">
    <property type="entry name" value="HTHTETR"/>
</dbReference>
<evidence type="ECO:0000256" key="3">
    <source>
        <dbReference type="ARBA" id="ARBA00023163"/>
    </source>
</evidence>
<dbReference type="Pfam" id="PF16925">
    <property type="entry name" value="TetR_C_13"/>
    <property type="match status" value="1"/>
</dbReference>
<name>A0AAP4D5I9_9PROT</name>
<dbReference type="SUPFAM" id="SSF46689">
    <property type="entry name" value="Homeodomain-like"/>
    <property type="match status" value="1"/>
</dbReference>
<dbReference type="Proteomes" id="UP001301140">
    <property type="component" value="Unassembled WGS sequence"/>
</dbReference>
<dbReference type="InterPro" id="IPR011075">
    <property type="entry name" value="TetR_C"/>
</dbReference>
<comment type="caution">
    <text evidence="6">The sequence shown here is derived from an EMBL/GenBank/DDBJ whole genome shotgun (WGS) entry which is preliminary data.</text>
</comment>
<evidence type="ECO:0000313" key="7">
    <source>
        <dbReference type="Proteomes" id="UP001301140"/>
    </source>
</evidence>
<dbReference type="EMBL" id="JARGEQ010000092">
    <property type="protein sequence ID" value="MDF1586735.1"/>
    <property type="molecule type" value="Genomic_DNA"/>
</dbReference>
<keyword evidence="2 4" id="KW-0238">DNA-binding</keyword>
<dbReference type="PROSITE" id="PS50977">
    <property type="entry name" value="HTH_TETR_2"/>
    <property type="match status" value="1"/>
</dbReference>
<dbReference type="Pfam" id="PF00440">
    <property type="entry name" value="TetR_N"/>
    <property type="match status" value="1"/>
</dbReference>
<reference evidence="6 7" key="1">
    <citation type="submission" date="2023-03" db="EMBL/GenBank/DDBJ databases">
        <title>YIM 152171 draft genome.</title>
        <authorList>
            <person name="Yang Z."/>
        </authorList>
    </citation>
    <scope>NUCLEOTIDE SEQUENCE [LARGE SCALE GENOMIC DNA]</scope>
    <source>
        <strain evidence="6 7">YIM 152171</strain>
    </source>
</reference>
<evidence type="ECO:0000256" key="1">
    <source>
        <dbReference type="ARBA" id="ARBA00023015"/>
    </source>
</evidence>
<dbReference type="PANTHER" id="PTHR47506:SF1">
    <property type="entry name" value="HTH-TYPE TRANSCRIPTIONAL REGULATOR YJDC"/>
    <property type="match status" value="1"/>
</dbReference>
<feature type="domain" description="HTH tetR-type" evidence="5">
    <location>
        <begin position="2"/>
        <end position="62"/>
    </location>
</feature>
<dbReference type="InterPro" id="IPR036271">
    <property type="entry name" value="Tet_transcr_reg_TetR-rel_C_sf"/>
</dbReference>
<evidence type="ECO:0000256" key="2">
    <source>
        <dbReference type="ARBA" id="ARBA00023125"/>
    </source>
</evidence>
<dbReference type="SUPFAM" id="SSF48498">
    <property type="entry name" value="Tetracyclin repressor-like, C-terminal domain"/>
    <property type="match status" value="1"/>
</dbReference>
<sequence>MQSRRDELVDAALRLFYTGGFNATGIDKILAEAGVAKMTLYKHFRSKDELILAALQRRDEQFRGWLTGEMEKASPDPRERLLAMFDALEDWFRGRAFKGLGFSGCAFIHAAGEFGAQDHPAHRAAAEHKRLIVAYLGRLCAQAGARDPEQLAEQLALLKEGAIVTAHVRGMPEAAGIAKKMAGIMIAAAIGERPAATAEPGGHG</sequence>
<dbReference type="InterPro" id="IPR009057">
    <property type="entry name" value="Homeodomain-like_sf"/>
</dbReference>
<dbReference type="AlphaFoldDB" id="A0AAP4D5I9"/>
<feature type="DNA-binding region" description="H-T-H motif" evidence="4">
    <location>
        <begin position="25"/>
        <end position="44"/>
    </location>
</feature>
<dbReference type="GO" id="GO:0003677">
    <property type="term" value="F:DNA binding"/>
    <property type="evidence" value="ECO:0007669"/>
    <property type="project" value="UniProtKB-UniRule"/>
</dbReference>
<evidence type="ECO:0000259" key="5">
    <source>
        <dbReference type="PROSITE" id="PS50977"/>
    </source>
</evidence>